<gene>
    <name evidence="9" type="ORF">HQ394_04345</name>
</gene>
<dbReference type="GO" id="GO:0005886">
    <property type="term" value="C:plasma membrane"/>
    <property type="evidence" value="ECO:0007669"/>
    <property type="project" value="UniProtKB-SubCell"/>
</dbReference>
<reference evidence="9 10" key="1">
    <citation type="submission" date="2020-05" db="EMBL/GenBank/DDBJ databases">
        <title>Complete closed genome sequence of Defluviicoccus vanus.</title>
        <authorList>
            <person name="Bessarab I."/>
            <person name="Arumugam K."/>
            <person name="Maszenan A.M."/>
            <person name="Seviour R.J."/>
            <person name="Williams R.B."/>
        </authorList>
    </citation>
    <scope>NUCLEOTIDE SEQUENCE [LARGE SCALE GENOMIC DNA]</scope>
    <source>
        <strain evidence="9 10">Ben 114</strain>
    </source>
</reference>
<feature type="transmembrane region" description="Helical" evidence="7">
    <location>
        <begin position="124"/>
        <end position="142"/>
    </location>
</feature>
<dbReference type="GO" id="GO:0022857">
    <property type="term" value="F:transmembrane transporter activity"/>
    <property type="evidence" value="ECO:0007669"/>
    <property type="project" value="InterPro"/>
</dbReference>
<dbReference type="KEGG" id="dvn:HQ394_04345"/>
<dbReference type="Pfam" id="PF06738">
    <property type="entry name" value="ThrE"/>
    <property type="match status" value="1"/>
</dbReference>
<keyword evidence="10" id="KW-1185">Reference proteome</keyword>
<evidence type="ECO:0000259" key="8">
    <source>
        <dbReference type="Pfam" id="PF06738"/>
    </source>
</evidence>
<dbReference type="GO" id="GO:0015744">
    <property type="term" value="P:succinate transport"/>
    <property type="evidence" value="ECO:0007669"/>
    <property type="project" value="TreeGrafter"/>
</dbReference>
<evidence type="ECO:0000256" key="4">
    <source>
        <dbReference type="ARBA" id="ARBA00022989"/>
    </source>
</evidence>
<evidence type="ECO:0000256" key="5">
    <source>
        <dbReference type="ARBA" id="ARBA00023136"/>
    </source>
</evidence>
<evidence type="ECO:0000256" key="6">
    <source>
        <dbReference type="ARBA" id="ARBA00034125"/>
    </source>
</evidence>
<dbReference type="Proteomes" id="UP000516369">
    <property type="component" value="Chromosome"/>
</dbReference>
<feature type="transmembrane region" description="Helical" evidence="7">
    <location>
        <begin position="173"/>
        <end position="191"/>
    </location>
</feature>
<organism evidence="9 10">
    <name type="scientific">Defluviicoccus vanus</name>
    <dbReference type="NCBI Taxonomy" id="111831"/>
    <lineage>
        <taxon>Bacteria</taxon>
        <taxon>Pseudomonadati</taxon>
        <taxon>Pseudomonadota</taxon>
        <taxon>Alphaproteobacteria</taxon>
        <taxon>Rhodospirillales</taxon>
        <taxon>Rhodospirillaceae</taxon>
        <taxon>Defluviicoccus</taxon>
    </lineage>
</organism>
<dbReference type="InterPro" id="IPR010619">
    <property type="entry name" value="ThrE-like_N"/>
</dbReference>
<keyword evidence="2" id="KW-1003">Cell membrane</keyword>
<evidence type="ECO:0000256" key="7">
    <source>
        <dbReference type="SAM" id="Phobius"/>
    </source>
</evidence>
<dbReference type="InterPro" id="IPR050539">
    <property type="entry name" value="ThrE_Dicarb/AminoAcid_Exp"/>
</dbReference>
<feature type="domain" description="Threonine/serine exporter-like N-terminal" evidence="8">
    <location>
        <begin position="27"/>
        <end position="221"/>
    </location>
</feature>
<feature type="transmembrane region" description="Helical" evidence="7">
    <location>
        <begin position="197"/>
        <end position="217"/>
    </location>
</feature>
<accession>A0A7H1MZ53</accession>
<evidence type="ECO:0000256" key="2">
    <source>
        <dbReference type="ARBA" id="ARBA00022475"/>
    </source>
</evidence>
<dbReference type="PANTHER" id="PTHR34390:SF1">
    <property type="entry name" value="SUCCINATE TRANSPORTER SUBUNIT YJJB-RELATED"/>
    <property type="match status" value="1"/>
</dbReference>
<evidence type="ECO:0000256" key="3">
    <source>
        <dbReference type="ARBA" id="ARBA00022692"/>
    </source>
</evidence>
<dbReference type="AlphaFoldDB" id="A0A7H1MZ53"/>
<keyword evidence="3 7" id="KW-0812">Transmembrane</keyword>
<keyword evidence="5 7" id="KW-0472">Membrane</keyword>
<keyword evidence="4 7" id="KW-1133">Transmembrane helix</keyword>
<comment type="similarity">
    <text evidence="6">Belongs to the ThrE exporter (TC 2.A.79) family.</text>
</comment>
<evidence type="ECO:0000313" key="9">
    <source>
        <dbReference type="EMBL" id="QNT68739.1"/>
    </source>
</evidence>
<evidence type="ECO:0000313" key="10">
    <source>
        <dbReference type="Proteomes" id="UP000516369"/>
    </source>
</evidence>
<dbReference type="PANTHER" id="PTHR34390">
    <property type="entry name" value="UPF0442 PROTEIN YJJB-RELATED"/>
    <property type="match status" value="1"/>
</dbReference>
<dbReference type="RefSeq" id="WP_190262174.1">
    <property type="nucleotide sequence ID" value="NZ_CP053923.1"/>
</dbReference>
<evidence type="ECO:0000256" key="1">
    <source>
        <dbReference type="ARBA" id="ARBA00004651"/>
    </source>
</evidence>
<protein>
    <submittedName>
        <fullName evidence="9">Threonine/serine exporter family protein</fullName>
    </submittedName>
</protein>
<dbReference type="EMBL" id="CP053923">
    <property type="protein sequence ID" value="QNT68739.1"/>
    <property type="molecule type" value="Genomic_DNA"/>
</dbReference>
<proteinExistence type="inferred from homology"/>
<name>A0A7H1MZ53_9PROT</name>
<sequence>MTTQEEEPAPWLTTAAAADIDEQEIHLFLLAGRLLIVYSEATPRVEHTLYNLAAKLGREIRVTAGYRDLTIFLRCGDHFEGRVSRFTPELKINMRMITHVHDTIRRLTRREVTLEATIEALERLAAGLALAALASAGFGNYFNVPFRLLPACVLCGVAGHAARDLGADLQLHLTWSTLLASTVVGVLTALLRQRYHAPFAAIAFGAVVPLIPGALILRAASGTIQLWPPAPRPHRRSWWKPPLPA</sequence>
<comment type="subcellular location">
    <subcellularLocation>
        <location evidence="1">Cell membrane</location>
        <topology evidence="1">Multi-pass membrane protein</topology>
    </subcellularLocation>
</comment>